<name>A0A9X3EEL1_9GAMM</name>
<evidence type="ECO:0000313" key="6">
    <source>
        <dbReference type="EMBL" id="MCY0966167.1"/>
    </source>
</evidence>
<sequence length="85" mass="9835">MSNSQSYPVQDWHRQEVIAAIRMRGISVAELARQNGYENPTTFYNVFKAPYPKVEKIVAKFLGKQPADIWPSRYQSSPQVYRNVS</sequence>
<evidence type="ECO:0000256" key="3">
    <source>
        <dbReference type="ARBA" id="ARBA00023125"/>
    </source>
</evidence>
<dbReference type="Gene3D" id="1.10.260.40">
    <property type="entry name" value="lambda repressor-like DNA-binding domains"/>
    <property type="match status" value="1"/>
</dbReference>
<keyword evidence="2" id="KW-0805">Transcription regulation</keyword>
<dbReference type="EMBL" id="JAPNOA010000039">
    <property type="protein sequence ID" value="MCY0966167.1"/>
    <property type="molecule type" value="Genomic_DNA"/>
</dbReference>
<keyword evidence="4" id="KW-0804">Transcription</keyword>
<comment type="caution">
    <text evidence="6">The sequence shown here is derived from an EMBL/GenBank/DDBJ whole genome shotgun (WGS) entry which is preliminary data.</text>
</comment>
<organism evidence="6 7">
    <name type="scientific">Parathalassolituus penaei</name>
    <dbReference type="NCBI Taxonomy" id="2997323"/>
    <lineage>
        <taxon>Bacteria</taxon>
        <taxon>Pseudomonadati</taxon>
        <taxon>Pseudomonadota</taxon>
        <taxon>Gammaproteobacteria</taxon>
        <taxon>Oceanospirillales</taxon>
        <taxon>Oceanospirillaceae</taxon>
        <taxon>Parathalassolituus</taxon>
    </lineage>
</organism>
<reference evidence="6" key="1">
    <citation type="submission" date="2022-11" db="EMBL/GenBank/DDBJ databases">
        <title>Parathalassolutuus dongxingensis gen. nov., sp. nov., a novel member of family Oceanospirillaceae isolated from a coastal shrimp pond in Guangxi, China.</title>
        <authorList>
            <person name="Chen H."/>
        </authorList>
    </citation>
    <scope>NUCLEOTIDE SEQUENCE</scope>
    <source>
        <strain evidence="6">G-43</strain>
    </source>
</reference>
<evidence type="ECO:0000256" key="4">
    <source>
        <dbReference type="ARBA" id="ARBA00023163"/>
    </source>
</evidence>
<dbReference type="GO" id="GO:0003677">
    <property type="term" value="F:DNA binding"/>
    <property type="evidence" value="ECO:0007669"/>
    <property type="project" value="UniProtKB-KW"/>
</dbReference>
<accession>A0A9X3EEL1</accession>
<proteinExistence type="inferred from homology"/>
<evidence type="ECO:0000256" key="1">
    <source>
        <dbReference type="ARBA" id="ARBA00006157"/>
    </source>
</evidence>
<feature type="domain" description="Ner winged helix-turn-helix DNA-binding" evidence="5">
    <location>
        <begin position="11"/>
        <end position="77"/>
    </location>
</feature>
<gene>
    <name evidence="6" type="ORF">OUO13_13315</name>
</gene>
<dbReference type="RefSeq" id="WP_283174378.1">
    <property type="nucleotide sequence ID" value="NZ_JAPNOA010000039.1"/>
</dbReference>
<dbReference type="InterPro" id="IPR010982">
    <property type="entry name" value="Lambda_DNA-bd_dom_sf"/>
</dbReference>
<dbReference type="InterPro" id="IPR038722">
    <property type="entry name" value="Ner_HTH_dom"/>
</dbReference>
<keyword evidence="3" id="KW-0238">DNA-binding</keyword>
<protein>
    <submittedName>
        <fullName evidence="6">Helix-turn-helix transcriptional regulator</fullName>
    </submittedName>
</protein>
<evidence type="ECO:0000313" key="7">
    <source>
        <dbReference type="Proteomes" id="UP001150830"/>
    </source>
</evidence>
<dbReference type="SUPFAM" id="SSF47413">
    <property type="entry name" value="lambda repressor-like DNA-binding domains"/>
    <property type="match status" value="1"/>
</dbReference>
<keyword evidence="7" id="KW-1185">Reference proteome</keyword>
<comment type="similarity">
    <text evidence="1">Belongs to the ner transcriptional regulatory family.</text>
</comment>
<evidence type="ECO:0000259" key="5">
    <source>
        <dbReference type="Pfam" id="PF13693"/>
    </source>
</evidence>
<dbReference type="AlphaFoldDB" id="A0A9X3EEL1"/>
<dbReference type="Pfam" id="PF13693">
    <property type="entry name" value="HTH_35"/>
    <property type="match status" value="1"/>
</dbReference>
<dbReference type="Proteomes" id="UP001150830">
    <property type="component" value="Unassembled WGS sequence"/>
</dbReference>
<evidence type="ECO:0000256" key="2">
    <source>
        <dbReference type="ARBA" id="ARBA00023015"/>
    </source>
</evidence>